<dbReference type="PANTHER" id="PTHR46112">
    <property type="entry name" value="AMINOPEPTIDASE"/>
    <property type="match status" value="1"/>
</dbReference>
<accession>A0A538T628</accession>
<dbReference type="InterPro" id="IPR050659">
    <property type="entry name" value="Peptidase_M24B"/>
</dbReference>
<dbReference type="EMBL" id="VBOW01000025">
    <property type="protein sequence ID" value="TMQ59103.1"/>
    <property type="molecule type" value="Genomic_DNA"/>
</dbReference>
<dbReference type="PANTHER" id="PTHR46112:SF8">
    <property type="entry name" value="CYTOPLASMIC PEPTIDASE PEPQ-RELATED"/>
    <property type="match status" value="1"/>
</dbReference>
<evidence type="ECO:0000259" key="1">
    <source>
        <dbReference type="Pfam" id="PF00557"/>
    </source>
</evidence>
<sequence>MRVSAETDVRSLGAQKLAQAQEFLRDSSLEAWLIAVRESQERPDPNLRFFLDQEFTWNSYFLITPNRAFALVATFDAPDLGQSGLFDEVRTYKEGARAALVELLGQVDPRSIGINVSQDDALADGLTAGLHDHLRETLAGTPYAARLQSAERFLALLRGVKLSGERTLIARAVTETEQMFDRVSREFCVGMTERQIAERFHGEADRAGCPTAWSRRHCPTVTAGAKSPVGHVRPGDEAIRKGSVIHVDFGIARDGYCSDLQRVWYAAADGEGVAPDAVLRAYAAIVESIELAAKALLPGVAGWEVDKKVRDHLASLGYPEYAHALGHHLGRAVHDGGGVLGPRWERYGKAPYETVREGSVYTLEPSIHLPDHGLVSLEEDVVVGPRGAEFLSRFPRKLPILTLR</sequence>
<name>A0A538T628_UNCEI</name>
<dbReference type="InterPro" id="IPR000994">
    <property type="entry name" value="Pept_M24"/>
</dbReference>
<organism evidence="2 3">
    <name type="scientific">Eiseniibacteriota bacterium</name>
    <dbReference type="NCBI Taxonomy" id="2212470"/>
    <lineage>
        <taxon>Bacteria</taxon>
        <taxon>Candidatus Eiseniibacteriota</taxon>
    </lineage>
</organism>
<keyword evidence="2" id="KW-0031">Aminopeptidase</keyword>
<comment type="caution">
    <text evidence="2">The sequence shown here is derived from an EMBL/GenBank/DDBJ whole genome shotgun (WGS) entry which is preliminary data.</text>
</comment>
<dbReference type="AlphaFoldDB" id="A0A538T628"/>
<dbReference type="Gene3D" id="3.90.230.10">
    <property type="entry name" value="Creatinase/methionine aminopeptidase superfamily"/>
    <property type="match status" value="1"/>
</dbReference>
<protein>
    <submittedName>
        <fullName evidence="2">Aminopeptidase P family protein</fullName>
    </submittedName>
</protein>
<reference evidence="2 3" key="1">
    <citation type="journal article" date="2019" name="Nat. Microbiol.">
        <title>Mediterranean grassland soil C-N compound turnover is dependent on rainfall and depth, and is mediated by genomically divergent microorganisms.</title>
        <authorList>
            <person name="Diamond S."/>
            <person name="Andeer P.F."/>
            <person name="Li Z."/>
            <person name="Crits-Christoph A."/>
            <person name="Burstein D."/>
            <person name="Anantharaman K."/>
            <person name="Lane K.R."/>
            <person name="Thomas B.C."/>
            <person name="Pan C."/>
            <person name="Northen T.R."/>
            <person name="Banfield J.F."/>
        </authorList>
    </citation>
    <scope>NUCLEOTIDE SEQUENCE [LARGE SCALE GENOMIC DNA]</scope>
    <source>
        <strain evidence="2">WS_6</strain>
    </source>
</reference>
<evidence type="ECO:0000313" key="3">
    <source>
        <dbReference type="Proteomes" id="UP000316852"/>
    </source>
</evidence>
<keyword evidence="2" id="KW-0645">Protease</keyword>
<dbReference type="Pfam" id="PF00557">
    <property type="entry name" value="Peptidase_M24"/>
    <property type="match status" value="1"/>
</dbReference>
<dbReference type="InterPro" id="IPR036005">
    <property type="entry name" value="Creatinase/aminopeptidase-like"/>
</dbReference>
<proteinExistence type="predicted"/>
<dbReference type="Proteomes" id="UP000316852">
    <property type="component" value="Unassembled WGS sequence"/>
</dbReference>
<dbReference type="SUPFAM" id="SSF53092">
    <property type="entry name" value="Creatinase/prolidase N-terminal domain"/>
    <property type="match status" value="1"/>
</dbReference>
<feature type="domain" description="Peptidase M24" evidence="1">
    <location>
        <begin position="169"/>
        <end position="383"/>
    </location>
</feature>
<dbReference type="GO" id="GO:0004177">
    <property type="term" value="F:aminopeptidase activity"/>
    <property type="evidence" value="ECO:0007669"/>
    <property type="project" value="UniProtKB-KW"/>
</dbReference>
<dbReference type="SUPFAM" id="SSF55920">
    <property type="entry name" value="Creatinase/aminopeptidase"/>
    <property type="match status" value="1"/>
</dbReference>
<dbReference type="InterPro" id="IPR029149">
    <property type="entry name" value="Creatin/AminoP/Spt16_N"/>
</dbReference>
<keyword evidence="2" id="KW-0378">Hydrolase</keyword>
<evidence type="ECO:0000313" key="2">
    <source>
        <dbReference type="EMBL" id="TMQ59103.1"/>
    </source>
</evidence>
<gene>
    <name evidence="2" type="ORF">E6K76_05805</name>
</gene>